<proteinExistence type="predicted"/>
<reference evidence="1 2" key="1">
    <citation type="submission" date="2015-10" db="EMBL/GenBank/DDBJ databases">
        <title>Draft genome sequence of Salegentibacter salinarum KCTC 12975.</title>
        <authorList>
            <person name="Lin W."/>
            <person name="Zheng Q."/>
        </authorList>
    </citation>
    <scope>NUCLEOTIDE SEQUENCE [LARGE SCALE GENOMIC DNA]</scope>
    <source>
        <strain evidence="1 2">KCTC 12975</strain>
    </source>
</reference>
<dbReference type="Proteomes" id="UP000232673">
    <property type="component" value="Unassembled WGS sequence"/>
</dbReference>
<keyword evidence="2" id="KW-1185">Reference proteome</keyword>
<evidence type="ECO:0000313" key="1">
    <source>
        <dbReference type="EMBL" id="PKD17617.1"/>
    </source>
</evidence>
<protein>
    <submittedName>
        <fullName evidence="1">Uncharacterized protein</fullName>
    </submittedName>
</protein>
<accession>A0A2N0TS99</accession>
<dbReference type="OrthoDB" id="1449363at2"/>
<dbReference type="AlphaFoldDB" id="A0A2N0TS99"/>
<comment type="caution">
    <text evidence="1">The sequence shown here is derived from an EMBL/GenBank/DDBJ whole genome shotgun (WGS) entry which is preliminary data.</text>
</comment>
<dbReference type="RefSeq" id="WP_079712204.1">
    <property type="nucleotide sequence ID" value="NZ_FUZC01000003.1"/>
</dbReference>
<dbReference type="EMBL" id="LKTS01000034">
    <property type="protein sequence ID" value="PKD17617.1"/>
    <property type="molecule type" value="Genomic_DNA"/>
</dbReference>
<gene>
    <name evidence="1" type="ORF">APR41_05245</name>
</gene>
<sequence length="141" mass="16582">MKYEVNYFKGLSQIEGLEKLLEISFLKEALLRCVLKNEGSSWFRVENQDGNCLTLSNEKYLVILLIEVNEFIINEIKEAIPNIDKYIPIVVKLEIDTYNYDFPREVDLKVDDICETAKRDGIGHKNLFLIFLRILFDKKPY</sequence>
<organism evidence="1 2">
    <name type="scientific">Salegentibacter salinarum</name>
    <dbReference type="NCBI Taxonomy" id="447422"/>
    <lineage>
        <taxon>Bacteria</taxon>
        <taxon>Pseudomonadati</taxon>
        <taxon>Bacteroidota</taxon>
        <taxon>Flavobacteriia</taxon>
        <taxon>Flavobacteriales</taxon>
        <taxon>Flavobacteriaceae</taxon>
        <taxon>Salegentibacter</taxon>
    </lineage>
</organism>
<name>A0A2N0TS99_9FLAO</name>
<dbReference type="STRING" id="447422.SAMN05660903_01074"/>
<evidence type="ECO:0000313" key="2">
    <source>
        <dbReference type="Proteomes" id="UP000232673"/>
    </source>
</evidence>